<dbReference type="InterPro" id="IPR006426">
    <property type="entry name" value="Asn_synth_AEB"/>
</dbReference>
<gene>
    <name evidence="12" type="ORF">HE1_00819</name>
</gene>
<feature type="site" description="Important for beta-aspartyl-AMP intermediate formation" evidence="10">
    <location>
        <position position="366"/>
    </location>
</feature>
<dbReference type="PIRSF" id="PIRSF001589">
    <property type="entry name" value="Asn_synthetase_glu-h"/>
    <property type="match status" value="1"/>
</dbReference>
<evidence type="ECO:0000256" key="1">
    <source>
        <dbReference type="ARBA" id="ARBA00005187"/>
    </source>
</evidence>
<dbReference type="SUPFAM" id="SSF56235">
    <property type="entry name" value="N-terminal nucleophile aminohydrolases (Ntn hydrolases)"/>
    <property type="match status" value="1"/>
</dbReference>
<reference evidence="12 13" key="1">
    <citation type="journal article" date="2014" name="FEMS Microbiol. Lett.">
        <title>Draft genome sequences of three Holospora species (Holospora obtusa, Holospora undulata, and Holospora elegans), endonuclear symbiotic bacteria of the ciliate Paramecium caudatum.</title>
        <authorList>
            <person name="Dohra H."/>
            <person name="Tanaka K."/>
            <person name="Suzuki T."/>
            <person name="Fujishima M."/>
            <person name="Suzuki H."/>
        </authorList>
    </citation>
    <scope>NUCLEOTIDE SEQUENCE [LARGE SCALE GENOMIC DNA]</scope>
    <source>
        <strain evidence="12 13">E1</strain>
    </source>
</reference>
<dbReference type="InterPro" id="IPR033738">
    <property type="entry name" value="AsnB_N"/>
</dbReference>
<dbReference type="SUPFAM" id="SSF52402">
    <property type="entry name" value="Adenine nucleotide alpha hydrolases-like"/>
    <property type="match status" value="1"/>
</dbReference>
<evidence type="ECO:0000256" key="6">
    <source>
        <dbReference type="ARBA" id="ARBA00022962"/>
    </source>
</evidence>
<evidence type="ECO:0000256" key="4">
    <source>
        <dbReference type="ARBA" id="ARBA00022741"/>
    </source>
</evidence>
<feature type="binding site" evidence="9">
    <location>
        <position position="263"/>
    </location>
    <ligand>
        <name>ATP</name>
        <dbReference type="ChEBI" id="CHEBI:30616"/>
    </ligand>
</feature>
<dbReference type="CDD" id="cd00712">
    <property type="entry name" value="AsnB"/>
    <property type="match status" value="1"/>
</dbReference>
<keyword evidence="13" id="KW-1185">Reference proteome</keyword>
<dbReference type="InterPro" id="IPR014729">
    <property type="entry name" value="Rossmann-like_a/b/a_fold"/>
</dbReference>
<dbReference type="InterPro" id="IPR017932">
    <property type="entry name" value="GATase_2_dom"/>
</dbReference>
<dbReference type="GO" id="GO:0005829">
    <property type="term" value="C:cytosol"/>
    <property type="evidence" value="ECO:0007669"/>
    <property type="project" value="TreeGrafter"/>
</dbReference>
<dbReference type="GO" id="GO:0004066">
    <property type="term" value="F:asparagine synthase (glutamine-hydrolyzing) activity"/>
    <property type="evidence" value="ECO:0007669"/>
    <property type="project" value="UniProtKB-EC"/>
</dbReference>
<dbReference type="GO" id="GO:0005524">
    <property type="term" value="F:ATP binding"/>
    <property type="evidence" value="ECO:0007669"/>
    <property type="project" value="UniProtKB-KW"/>
</dbReference>
<dbReference type="Pfam" id="PF00733">
    <property type="entry name" value="Asn_synthase"/>
    <property type="match status" value="1"/>
</dbReference>
<dbReference type="RefSeq" id="WP_035545046.1">
    <property type="nucleotide sequence ID" value="NZ_BAUP01000102.1"/>
</dbReference>
<dbReference type="InterPro" id="IPR051786">
    <property type="entry name" value="ASN_synthetase/amidase"/>
</dbReference>
<dbReference type="NCBIfam" id="TIGR01536">
    <property type="entry name" value="asn_synth_AEB"/>
    <property type="match status" value="1"/>
</dbReference>
<dbReference type="PANTHER" id="PTHR43284">
    <property type="entry name" value="ASPARAGINE SYNTHETASE (GLUTAMINE-HYDROLYZING)"/>
    <property type="match status" value="1"/>
</dbReference>
<dbReference type="InterPro" id="IPR001962">
    <property type="entry name" value="Asn_synthase"/>
</dbReference>
<comment type="pathway">
    <text evidence="1">Amino-acid biosynthesis; L-asparagine biosynthesis; L-asparagine from L-aspartate (L-Gln route): step 1/1.</text>
</comment>
<protein>
    <recommendedName>
        <fullName evidence="3">asparagine synthase (glutamine-hydrolyzing)</fullName>
        <ecNumber evidence="3">6.3.5.4</ecNumber>
    </recommendedName>
</protein>
<dbReference type="CDD" id="cd01991">
    <property type="entry name" value="Asn_synthase_B_C"/>
    <property type="match status" value="1"/>
</dbReference>
<keyword evidence="6 8" id="KW-0315">Glutamine amidotransferase</keyword>
<evidence type="ECO:0000259" key="11">
    <source>
        <dbReference type="PROSITE" id="PS51278"/>
    </source>
</evidence>
<comment type="catalytic activity">
    <reaction evidence="7">
        <text>L-aspartate + L-glutamine + ATP + H2O = L-asparagine + L-glutamate + AMP + diphosphate + H(+)</text>
        <dbReference type="Rhea" id="RHEA:12228"/>
        <dbReference type="ChEBI" id="CHEBI:15377"/>
        <dbReference type="ChEBI" id="CHEBI:15378"/>
        <dbReference type="ChEBI" id="CHEBI:29985"/>
        <dbReference type="ChEBI" id="CHEBI:29991"/>
        <dbReference type="ChEBI" id="CHEBI:30616"/>
        <dbReference type="ChEBI" id="CHEBI:33019"/>
        <dbReference type="ChEBI" id="CHEBI:58048"/>
        <dbReference type="ChEBI" id="CHEBI:58359"/>
        <dbReference type="ChEBI" id="CHEBI:456215"/>
        <dbReference type="EC" id="6.3.5.4"/>
    </reaction>
</comment>
<proteinExistence type="inferred from homology"/>
<evidence type="ECO:0000256" key="9">
    <source>
        <dbReference type="PIRSR" id="PIRSR001589-2"/>
    </source>
</evidence>
<dbReference type="EMBL" id="BAUP01000102">
    <property type="protein sequence ID" value="GAJ46484.1"/>
    <property type="molecule type" value="Genomic_DNA"/>
</dbReference>
<name>A0A023DYG1_9PROT</name>
<organism evidence="12 13">
    <name type="scientific">Holospora elegans E1</name>
    <dbReference type="NCBI Taxonomy" id="1427503"/>
    <lineage>
        <taxon>Bacteria</taxon>
        <taxon>Pseudomonadati</taxon>
        <taxon>Pseudomonadota</taxon>
        <taxon>Alphaproteobacteria</taxon>
        <taxon>Holosporales</taxon>
        <taxon>Holosporaceae</taxon>
        <taxon>Holospora</taxon>
    </lineage>
</organism>
<comment type="caution">
    <text evidence="12">The sequence shown here is derived from an EMBL/GenBank/DDBJ whole genome shotgun (WGS) entry which is preliminary data.</text>
</comment>
<accession>A0A023DYG1</accession>
<dbReference type="GO" id="GO:0006529">
    <property type="term" value="P:asparagine biosynthetic process"/>
    <property type="evidence" value="ECO:0007669"/>
    <property type="project" value="UniProtKB-KW"/>
</dbReference>
<evidence type="ECO:0000256" key="8">
    <source>
        <dbReference type="PIRSR" id="PIRSR001589-1"/>
    </source>
</evidence>
<sequence length="616" mass="70845">MCGIAGIISSFDQALGKELIQKMLSVIQHRGPDSNGYWSRDGFAFGMQRLSIIDIAGGDQPIWDEESGVGIVFNGEIYNFKKIRASLEISGIQFHTHCDTEVILQLYLQKGIDAIHDFEGMFGICLYDPRIQKVFLIRDRLGVKPLYYYHDQKNFVFGSEIKSILEFLPQTPELNKQSLSHYLTLRYVPSPETIWENIYKLEPGHYLEYDLTAHTFTISKYWEVKFQSEKAVKNRNYEKEFETFFLEAVEKRLLASDVPVGILLSGGLDSSCVAAAAVELGHKNFHTFSIGFEDGGQFNELPYAKKMAEYIGSNHHEVIISQNQFTDFIDEFVWYADEPLADLASIPLYFVSKLASKHVKVVLSGEGADETLAGYNLDVLAKKLSYLKLLNFLPSCVLKRLPFAILQNLSTSGYISFLKENATYMTNIFSEDEKKKLCLFSAQKSSREYIKDLYRKSRSREPIDQLQQAYCQSWLVEDLLMKADKMSMATSLELRVPFLDHKLVEWCATLPLEWKVGSLARRFTTKRILRSFAEKRIPKEIITRPKQGFPVPAYKWIQSDLFDFAKENLESKSLETFFHKDELSSLLQKLKDGDLHIAHQVWSLIVLSRWINKWNA</sequence>
<evidence type="ECO:0000313" key="13">
    <source>
        <dbReference type="Proteomes" id="UP000024842"/>
    </source>
</evidence>
<evidence type="ECO:0000256" key="5">
    <source>
        <dbReference type="ARBA" id="ARBA00022840"/>
    </source>
</evidence>
<dbReference type="Proteomes" id="UP000024842">
    <property type="component" value="Unassembled WGS sequence"/>
</dbReference>
<feature type="domain" description="Glutamine amidotransferase type-2" evidence="11">
    <location>
        <begin position="2"/>
        <end position="212"/>
    </location>
</feature>
<feature type="active site" description="For GATase activity" evidence="8">
    <location>
        <position position="2"/>
    </location>
</feature>
<keyword evidence="8" id="KW-0028">Amino-acid biosynthesis</keyword>
<keyword evidence="4 9" id="KW-0547">Nucleotide-binding</keyword>
<dbReference type="PANTHER" id="PTHR43284:SF1">
    <property type="entry name" value="ASPARAGINE SYNTHETASE"/>
    <property type="match status" value="1"/>
</dbReference>
<dbReference type="Pfam" id="PF13537">
    <property type="entry name" value="GATase_7"/>
    <property type="match status" value="1"/>
</dbReference>
<dbReference type="OrthoDB" id="9763290at2"/>
<feature type="binding site" evidence="9">
    <location>
        <begin position="364"/>
        <end position="365"/>
    </location>
    <ligand>
        <name>ATP</name>
        <dbReference type="ChEBI" id="CHEBI:30616"/>
    </ligand>
</feature>
<comment type="similarity">
    <text evidence="2">Belongs to the asparagine synthetase family.</text>
</comment>
<dbReference type="EC" id="6.3.5.4" evidence="3"/>
<dbReference type="InterPro" id="IPR029055">
    <property type="entry name" value="Ntn_hydrolases_N"/>
</dbReference>
<evidence type="ECO:0000256" key="7">
    <source>
        <dbReference type="ARBA" id="ARBA00048741"/>
    </source>
</evidence>
<evidence type="ECO:0000256" key="10">
    <source>
        <dbReference type="PIRSR" id="PIRSR001589-3"/>
    </source>
</evidence>
<keyword evidence="5 9" id="KW-0067">ATP-binding</keyword>
<dbReference type="Gene3D" id="3.60.20.10">
    <property type="entry name" value="Glutamine Phosphoribosylpyrophosphate, subunit 1, domain 1"/>
    <property type="match status" value="1"/>
</dbReference>
<feature type="binding site" evidence="9">
    <location>
        <position position="99"/>
    </location>
    <ligand>
        <name>L-glutamine</name>
        <dbReference type="ChEBI" id="CHEBI:58359"/>
    </ligand>
</feature>
<evidence type="ECO:0000256" key="2">
    <source>
        <dbReference type="ARBA" id="ARBA00005752"/>
    </source>
</evidence>
<dbReference type="STRING" id="1427503.HE1_00819"/>
<dbReference type="AlphaFoldDB" id="A0A023DYG1"/>
<dbReference type="PROSITE" id="PS51278">
    <property type="entry name" value="GATASE_TYPE_2"/>
    <property type="match status" value="1"/>
</dbReference>
<dbReference type="Gene3D" id="3.40.50.620">
    <property type="entry name" value="HUPs"/>
    <property type="match status" value="1"/>
</dbReference>
<feature type="binding site" evidence="9">
    <location>
        <position position="290"/>
    </location>
    <ligand>
        <name>ATP</name>
        <dbReference type="ChEBI" id="CHEBI:30616"/>
    </ligand>
</feature>
<evidence type="ECO:0000313" key="12">
    <source>
        <dbReference type="EMBL" id="GAJ46484.1"/>
    </source>
</evidence>
<keyword evidence="8" id="KW-0061">Asparagine biosynthesis</keyword>
<evidence type="ECO:0000256" key="3">
    <source>
        <dbReference type="ARBA" id="ARBA00012737"/>
    </source>
</evidence>